<evidence type="ECO:0000256" key="4">
    <source>
        <dbReference type="ARBA" id="ARBA00022588"/>
    </source>
</evidence>
<dbReference type="PANTHER" id="PTHR10829:SF23">
    <property type="entry name" value="CORTACTIN, ISOFORM A"/>
    <property type="match status" value="1"/>
</dbReference>
<keyword evidence="2" id="KW-1017">Isopeptide bond</keyword>
<dbReference type="Pfam" id="PF14604">
    <property type="entry name" value="SH3_9"/>
    <property type="match status" value="1"/>
</dbReference>
<dbReference type="Gene3D" id="1.10.533.10">
    <property type="entry name" value="Death Domain, Fas"/>
    <property type="match status" value="1"/>
</dbReference>
<keyword evidence="12" id="KW-1185">Reference proteome</keyword>
<dbReference type="InterPro" id="IPR001452">
    <property type="entry name" value="SH3_domain"/>
</dbReference>
<keyword evidence="6" id="KW-0832">Ubl conjugation</keyword>
<dbReference type="Pfam" id="PF16739">
    <property type="entry name" value="CARD_2"/>
    <property type="match status" value="1"/>
</dbReference>
<dbReference type="PROSITE" id="PS51090">
    <property type="entry name" value="CORTACTIN"/>
    <property type="match status" value="7"/>
</dbReference>
<evidence type="ECO:0000256" key="8">
    <source>
        <dbReference type="PROSITE-ProRule" id="PRU00192"/>
    </source>
</evidence>
<dbReference type="Gene3D" id="2.30.30.40">
    <property type="entry name" value="SH3 Domains"/>
    <property type="match status" value="1"/>
</dbReference>
<dbReference type="CDD" id="cd11959">
    <property type="entry name" value="SH3_Cortactin"/>
    <property type="match status" value="1"/>
</dbReference>
<evidence type="ECO:0000256" key="1">
    <source>
        <dbReference type="ARBA" id="ARBA00022443"/>
    </source>
</evidence>
<evidence type="ECO:0000313" key="11">
    <source>
        <dbReference type="EMBL" id="VDH93195.1"/>
    </source>
</evidence>
<dbReference type="SUPFAM" id="SSF50044">
    <property type="entry name" value="SH3-domain"/>
    <property type="match status" value="1"/>
</dbReference>
<keyword evidence="1 8" id="KW-0728">SH3 domain</keyword>
<feature type="compositionally biased region" description="Basic and acidic residues" evidence="9">
    <location>
        <begin position="339"/>
        <end position="365"/>
    </location>
</feature>
<evidence type="ECO:0000256" key="7">
    <source>
        <dbReference type="ARBA" id="ARBA00022859"/>
    </source>
</evidence>
<feature type="compositionally biased region" description="Basic and acidic residues" evidence="9">
    <location>
        <begin position="302"/>
        <end position="328"/>
    </location>
</feature>
<evidence type="ECO:0000256" key="3">
    <source>
        <dbReference type="ARBA" id="ARBA00022553"/>
    </source>
</evidence>
<dbReference type="GO" id="GO:0051015">
    <property type="term" value="F:actin filament binding"/>
    <property type="evidence" value="ECO:0007669"/>
    <property type="project" value="TreeGrafter"/>
</dbReference>
<keyword evidence="3" id="KW-0597">Phosphoprotein</keyword>
<dbReference type="GO" id="GO:0030833">
    <property type="term" value="P:regulation of actin filament polymerization"/>
    <property type="evidence" value="ECO:0007669"/>
    <property type="project" value="TreeGrafter"/>
</dbReference>
<feature type="region of interest" description="Disordered" evidence="9">
    <location>
        <begin position="200"/>
        <end position="592"/>
    </location>
</feature>
<feature type="compositionally biased region" description="Polar residues" evidence="9">
    <location>
        <begin position="427"/>
        <end position="443"/>
    </location>
</feature>
<evidence type="ECO:0000259" key="10">
    <source>
        <dbReference type="PROSITE" id="PS50002"/>
    </source>
</evidence>
<dbReference type="AlphaFoldDB" id="A0A8B6BQ10"/>
<evidence type="ECO:0000256" key="2">
    <source>
        <dbReference type="ARBA" id="ARBA00022499"/>
    </source>
</evidence>
<dbReference type="PROSITE" id="PS50002">
    <property type="entry name" value="SH3"/>
    <property type="match status" value="1"/>
</dbReference>
<sequence length="649" mass="73134">MMFDKHHALKVLQREEVLFSTKLNPVEILPHLISMSEMSKQEIKCEQNNKGERMATQHLLKRIRQQDKCLIEFIRALRDPEICQTDLADMLDPNHLLDTAMWRAGVDVKSSSNGADDDDWETEADFENDVSEQEQRWGAKTIEGSGHQGSLNLKDLRNQVATDDDKKKKDEYEKGPKASEGYGGKFGVMKDRMDKSAVGHEYQADLSKHASQTDAAKGFGGKYGVQQDRKDKAAMGYDYQGKTDKHASQKDYSTGFGGKYGVQTDRVDKSAVGYDHKEQLGKHESQTDYSKGFGGKYGVQTDRVDKSALGYDHQEKLEKHESQKDHSKGFGGKYGVQTDRVDKSAVGYDHKEQLGKHESQTDHSKGFGGKYGVQTDRVDQSAAGYDSKETMALHSSQTDSKKGFGGKFGVEEDRRDQSAGGYGDMQGASTTYQKTRANSSSDGAKNLRSKFENMAKAGEEESKKRSEEEKARRKAREERESEISRKQEEERQNQERWDREQADAASAQSQQQEEEEETVMVPNPDYSGTSAQEDYEPDAYGDVAAPTEIQEEEQDEYDDVQQYKQEPVEESTHRDNESTEQDYEPQVSSGEAGKTAVALYDYQAADDDELTFDPDDLITNIEIIDEGWWRGDCHGKTGLFPANYVELQQ</sequence>
<proteinExistence type="predicted"/>
<dbReference type="PRINTS" id="PR00499">
    <property type="entry name" value="P67PHOX"/>
</dbReference>
<name>A0A8B6BQ10_MYTGA</name>
<dbReference type="GO" id="GO:0045087">
    <property type="term" value="P:innate immune response"/>
    <property type="evidence" value="ECO:0007669"/>
    <property type="project" value="UniProtKB-KW"/>
</dbReference>
<evidence type="ECO:0000256" key="9">
    <source>
        <dbReference type="SAM" id="MobiDB-lite"/>
    </source>
</evidence>
<dbReference type="SMART" id="SM00326">
    <property type="entry name" value="SH3"/>
    <property type="match status" value="1"/>
</dbReference>
<dbReference type="PANTHER" id="PTHR10829">
    <property type="entry name" value="CORTACTIN AND DREBRIN"/>
    <property type="match status" value="1"/>
</dbReference>
<comment type="caution">
    <text evidence="11">The sequence shown here is derived from an EMBL/GenBank/DDBJ whole genome shotgun (WGS) entry which is preliminary data.</text>
</comment>
<dbReference type="InterPro" id="IPR003134">
    <property type="entry name" value="Hs1_Cortactin"/>
</dbReference>
<dbReference type="Pfam" id="PF02218">
    <property type="entry name" value="HS1_rep"/>
    <property type="match status" value="7"/>
</dbReference>
<dbReference type="EMBL" id="UYJE01000426">
    <property type="protein sequence ID" value="VDH93195.1"/>
    <property type="molecule type" value="Genomic_DNA"/>
</dbReference>
<reference evidence="11" key="1">
    <citation type="submission" date="2018-11" db="EMBL/GenBank/DDBJ databases">
        <authorList>
            <person name="Alioto T."/>
            <person name="Alioto T."/>
        </authorList>
    </citation>
    <scope>NUCLEOTIDE SEQUENCE</scope>
</reference>
<dbReference type="InterPro" id="IPR035716">
    <property type="entry name" value="Cortactin_SH3"/>
</dbReference>
<feature type="compositionally biased region" description="Basic and acidic residues" evidence="9">
    <location>
        <begin position="449"/>
        <end position="502"/>
    </location>
</feature>
<feature type="compositionally biased region" description="Basic and acidic residues" evidence="9">
    <location>
        <begin position="163"/>
        <end position="177"/>
    </location>
</feature>
<gene>
    <name evidence="11" type="ORF">MGAL_10B060792</name>
</gene>
<keyword evidence="4" id="KW-0399">Innate immunity</keyword>
<protein>
    <submittedName>
        <fullName evidence="11">Cortactin</fullName>
    </submittedName>
</protein>
<evidence type="ECO:0000313" key="12">
    <source>
        <dbReference type="Proteomes" id="UP000596742"/>
    </source>
</evidence>
<feature type="region of interest" description="Disordered" evidence="9">
    <location>
        <begin position="141"/>
        <end position="186"/>
    </location>
</feature>
<evidence type="ECO:0000256" key="6">
    <source>
        <dbReference type="ARBA" id="ARBA00022843"/>
    </source>
</evidence>
<dbReference type="Proteomes" id="UP000596742">
    <property type="component" value="Unassembled WGS sequence"/>
</dbReference>
<feature type="compositionally biased region" description="Basic and acidic residues" evidence="9">
    <location>
        <begin position="566"/>
        <end position="577"/>
    </location>
</feature>
<dbReference type="PRINTS" id="PR00452">
    <property type="entry name" value="SH3DOMAIN"/>
</dbReference>
<dbReference type="GO" id="GO:0005884">
    <property type="term" value="C:actin filament"/>
    <property type="evidence" value="ECO:0007669"/>
    <property type="project" value="TreeGrafter"/>
</dbReference>
<dbReference type="InterPro" id="IPR036028">
    <property type="entry name" value="SH3-like_dom_sf"/>
</dbReference>
<feature type="domain" description="SH3" evidence="10">
    <location>
        <begin position="591"/>
        <end position="649"/>
    </location>
</feature>
<dbReference type="GO" id="GO:0016477">
    <property type="term" value="P:cell migration"/>
    <property type="evidence" value="ECO:0007669"/>
    <property type="project" value="TreeGrafter"/>
</dbReference>
<dbReference type="InterPro" id="IPR031964">
    <property type="entry name" value="CARD_dom"/>
</dbReference>
<dbReference type="GO" id="GO:0005886">
    <property type="term" value="C:plasma membrane"/>
    <property type="evidence" value="ECO:0007669"/>
    <property type="project" value="TreeGrafter"/>
</dbReference>
<dbReference type="InterPro" id="IPR011029">
    <property type="entry name" value="DEATH-like_dom_sf"/>
</dbReference>
<keyword evidence="5" id="KW-0677">Repeat</keyword>
<dbReference type="GO" id="GO:0030864">
    <property type="term" value="C:cortical actin cytoskeleton"/>
    <property type="evidence" value="ECO:0007669"/>
    <property type="project" value="TreeGrafter"/>
</dbReference>
<accession>A0A8B6BQ10</accession>
<feature type="compositionally biased region" description="Acidic residues" evidence="9">
    <location>
        <begin position="549"/>
        <end position="559"/>
    </location>
</feature>
<keyword evidence="7" id="KW-0391">Immunity</keyword>
<dbReference type="FunFam" id="2.30.30.40:FF:000398">
    <property type="entry name" value="Hematopoietic cell-specific Lyn substrate 1"/>
    <property type="match status" value="1"/>
</dbReference>
<feature type="compositionally biased region" description="Basic and acidic residues" evidence="9">
    <location>
        <begin position="265"/>
        <end position="286"/>
    </location>
</feature>
<dbReference type="GO" id="GO:0030427">
    <property type="term" value="C:site of polarized growth"/>
    <property type="evidence" value="ECO:0007669"/>
    <property type="project" value="TreeGrafter"/>
</dbReference>
<evidence type="ECO:0000256" key="5">
    <source>
        <dbReference type="ARBA" id="ARBA00022737"/>
    </source>
</evidence>
<organism evidence="11 12">
    <name type="scientific">Mytilus galloprovincialis</name>
    <name type="common">Mediterranean mussel</name>
    <dbReference type="NCBI Taxonomy" id="29158"/>
    <lineage>
        <taxon>Eukaryota</taxon>
        <taxon>Metazoa</taxon>
        <taxon>Spiralia</taxon>
        <taxon>Lophotrochozoa</taxon>
        <taxon>Mollusca</taxon>
        <taxon>Bivalvia</taxon>
        <taxon>Autobranchia</taxon>
        <taxon>Pteriomorphia</taxon>
        <taxon>Mytilida</taxon>
        <taxon>Mytiloidea</taxon>
        <taxon>Mytilidae</taxon>
        <taxon>Mytilinae</taxon>
        <taxon>Mytilus</taxon>
    </lineage>
</organism>